<dbReference type="Proteomes" id="UP000241074">
    <property type="component" value="Chromosome"/>
</dbReference>
<protein>
    <submittedName>
        <fullName evidence="2">Uncharacterized protein</fullName>
    </submittedName>
</protein>
<gene>
    <name evidence="2" type="ORF">C7S18_09975</name>
</gene>
<feature type="transmembrane region" description="Helical" evidence="1">
    <location>
        <begin position="29"/>
        <end position="51"/>
    </location>
</feature>
<name>A0A2P1PRN5_9GAMM</name>
<accession>A0A2P1PRN5</accession>
<keyword evidence="1" id="KW-1133">Transmembrane helix</keyword>
<dbReference type="AlphaFoldDB" id="A0A2P1PRN5"/>
<reference evidence="2 3" key="2">
    <citation type="submission" date="2018-03" db="EMBL/GenBank/DDBJ databases">
        <authorList>
            <person name="Keele B.F."/>
        </authorList>
    </citation>
    <scope>NUCLEOTIDE SEQUENCE [LARGE SCALE GENOMIC DNA]</scope>
    <source>
        <strain evidence="2 3">D13</strain>
    </source>
</reference>
<evidence type="ECO:0000313" key="3">
    <source>
        <dbReference type="Proteomes" id="UP000241074"/>
    </source>
</evidence>
<keyword evidence="3" id="KW-1185">Reference proteome</keyword>
<proteinExistence type="predicted"/>
<evidence type="ECO:0000313" key="2">
    <source>
        <dbReference type="EMBL" id="AVP97501.1"/>
    </source>
</evidence>
<sequence length="121" mass="13463">MPQPFQPPEARLTESEAPKRRWIQLGIGFGLPILLMAAIVVASFISFQVTYPKEIPLFLPEIWLFWFLGLPPLVNLCLIGYFAFRRQRDLAIGAAFSSGALLLFEILLMLRLSGLLSAGGS</sequence>
<dbReference type="KEGG" id="xba:C7S18_09975"/>
<dbReference type="EMBL" id="CP027860">
    <property type="protein sequence ID" value="AVP97501.1"/>
    <property type="molecule type" value="Genomic_DNA"/>
</dbReference>
<keyword evidence="1" id="KW-0812">Transmembrane</keyword>
<dbReference type="RefSeq" id="WP_106891424.1">
    <property type="nucleotide sequence ID" value="NZ_CP027860.1"/>
</dbReference>
<keyword evidence="1" id="KW-0472">Membrane</keyword>
<organism evidence="2 3">
    <name type="scientific">Ahniella affigens</name>
    <dbReference type="NCBI Taxonomy" id="2021234"/>
    <lineage>
        <taxon>Bacteria</taxon>
        <taxon>Pseudomonadati</taxon>
        <taxon>Pseudomonadota</taxon>
        <taxon>Gammaproteobacteria</taxon>
        <taxon>Lysobacterales</taxon>
        <taxon>Rhodanobacteraceae</taxon>
        <taxon>Ahniella</taxon>
    </lineage>
</organism>
<feature type="transmembrane region" description="Helical" evidence="1">
    <location>
        <begin position="63"/>
        <end position="84"/>
    </location>
</feature>
<reference evidence="2 3" key="1">
    <citation type="submission" date="2018-03" db="EMBL/GenBank/DDBJ databases">
        <title>Ahniella affigens gen. nov., sp. nov., a gammaproteobacterium isolated from sandy soil near a stream.</title>
        <authorList>
            <person name="Ko Y."/>
            <person name="Kim J.-H."/>
        </authorList>
    </citation>
    <scope>NUCLEOTIDE SEQUENCE [LARGE SCALE GENOMIC DNA]</scope>
    <source>
        <strain evidence="2 3">D13</strain>
    </source>
</reference>
<feature type="transmembrane region" description="Helical" evidence="1">
    <location>
        <begin position="91"/>
        <end position="112"/>
    </location>
</feature>
<evidence type="ECO:0000256" key="1">
    <source>
        <dbReference type="SAM" id="Phobius"/>
    </source>
</evidence>